<dbReference type="EMBL" id="LCRH01000043">
    <property type="protein sequence ID" value="KKW32076.1"/>
    <property type="molecule type" value="Genomic_DNA"/>
</dbReference>
<evidence type="ECO:0000313" key="1">
    <source>
        <dbReference type="EMBL" id="KKW32076.1"/>
    </source>
</evidence>
<evidence type="ECO:0000313" key="2">
    <source>
        <dbReference type="Proteomes" id="UP000034054"/>
    </source>
</evidence>
<accession>A0A0G1XME0</accession>
<comment type="caution">
    <text evidence="1">The sequence shown here is derived from an EMBL/GenBank/DDBJ whole genome shotgun (WGS) entry which is preliminary data.</text>
</comment>
<proteinExistence type="predicted"/>
<name>A0A0G1XME0_9BACT</name>
<gene>
    <name evidence="1" type="ORF">UY76_C0043G0006</name>
</gene>
<dbReference type="Proteomes" id="UP000034054">
    <property type="component" value="Unassembled WGS sequence"/>
</dbReference>
<dbReference type="AlphaFoldDB" id="A0A0G1XME0"/>
<reference evidence="1 2" key="1">
    <citation type="journal article" date="2015" name="Nature">
        <title>rRNA introns, odd ribosomes, and small enigmatic genomes across a large radiation of phyla.</title>
        <authorList>
            <person name="Brown C.T."/>
            <person name="Hug L.A."/>
            <person name="Thomas B.C."/>
            <person name="Sharon I."/>
            <person name="Castelle C.J."/>
            <person name="Singh A."/>
            <person name="Wilkins M.J."/>
            <person name="Williams K.H."/>
            <person name="Banfield J.F."/>
        </authorList>
    </citation>
    <scope>NUCLEOTIDE SEQUENCE [LARGE SCALE GENOMIC DNA]</scope>
</reference>
<organism evidence="1 2">
    <name type="scientific">Candidatus Uhrbacteria bacterium GW2011_GWA2_52_8d</name>
    <dbReference type="NCBI Taxonomy" id="1618979"/>
    <lineage>
        <taxon>Bacteria</taxon>
        <taxon>Candidatus Uhriibacteriota</taxon>
    </lineage>
</organism>
<protein>
    <submittedName>
        <fullName evidence="1">Uncharacterized protein</fullName>
    </submittedName>
</protein>
<sequence>MHLHLIVRTQDGHETIDDDPDMYLCRIIKGLTLHPDGHGFIFLPQEGEALYRTLKGVAFSAWQGRVAVRRVSKMADPAEGRSWNHRRFCAYVRAALVAFLTIPPTPPPNERS</sequence>